<dbReference type="SUPFAM" id="SSF53098">
    <property type="entry name" value="Ribonuclease H-like"/>
    <property type="match status" value="1"/>
</dbReference>
<dbReference type="RefSeq" id="XP_013403337.1">
    <property type="nucleotide sequence ID" value="XM_013547883.1"/>
</dbReference>
<dbReference type="PANTHER" id="PTHR46289">
    <property type="entry name" value="52 KDA REPRESSOR OF THE INHIBITOR OF THE PROTEIN KINASE-LIKE PROTEIN-RELATED"/>
    <property type="match status" value="1"/>
</dbReference>
<evidence type="ECO:0000259" key="1">
    <source>
        <dbReference type="SMART" id="SM00597"/>
    </source>
</evidence>
<proteinExistence type="predicted"/>
<reference evidence="3" key="1">
    <citation type="submission" date="2025-08" db="UniProtKB">
        <authorList>
            <consortium name="RefSeq"/>
        </authorList>
    </citation>
    <scope>IDENTIFICATION</scope>
    <source>
        <tissue evidence="3">Gonads</tissue>
    </source>
</reference>
<dbReference type="KEGG" id="lak:106168717"/>
<dbReference type="InterPro" id="IPR025398">
    <property type="entry name" value="DUF4371"/>
</dbReference>
<evidence type="ECO:0000313" key="3">
    <source>
        <dbReference type="RefSeq" id="XP_013403337.1"/>
    </source>
</evidence>
<dbReference type="AlphaFoldDB" id="A0A1S3IYQ7"/>
<dbReference type="InterPro" id="IPR008906">
    <property type="entry name" value="HATC_C_dom"/>
</dbReference>
<dbReference type="STRING" id="7574.A0A1S3IYQ7"/>
<dbReference type="InterPro" id="IPR012337">
    <property type="entry name" value="RNaseH-like_sf"/>
</dbReference>
<keyword evidence="2" id="KW-1185">Reference proteome</keyword>
<feature type="domain" description="TTF-type" evidence="1">
    <location>
        <begin position="98"/>
        <end position="203"/>
    </location>
</feature>
<dbReference type="Pfam" id="PF14291">
    <property type="entry name" value="DUF4371"/>
    <property type="match status" value="1"/>
</dbReference>
<dbReference type="Pfam" id="PF05699">
    <property type="entry name" value="Dimer_Tnp_hAT"/>
    <property type="match status" value="1"/>
</dbReference>
<dbReference type="PANTHER" id="PTHR46289:SF14">
    <property type="entry name" value="DUF4371 DOMAIN-CONTAINING PROTEIN"/>
    <property type="match status" value="1"/>
</dbReference>
<organism evidence="2 3">
    <name type="scientific">Lingula anatina</name>
    <name type="common">Brachiopod</name>
    <name type="synonym">Lingula unguis</name>
    <dbReference type="NCBI Taxonomy" id="7574"/>
    <lineage>
        <taxon>Eukaryota</taxon>
        <taxon>Metazoa</taxon>
        <taxon>Spiralia</taxon>
        <taxon>Lophotrochozoa</taxon>
        <taxon>Brachiopoda</taxon>
        <taxon>Linguliformea</taxon>
        <taxon>Lingulata</taxon>
        <taxon>Lingulida</taxon>
        <taxon>Linguloidea</taxon>
        <taxon>Lingulidae</taxon>
        <taxon>Lingula</taxon>
    </lineage>
</organism>
<dbReference type="SMART" id="SM00597">
    <property type="entry name" value="ZnF_TTF"/>
    <property type="match status" value="1"/>
</dbReference>
<dbReference type="GO" id="GO:0046983">
    <property type="term" value="F:protein dimerization activity"/>
    <property type="evidence" value="ECO:0007669"/>
    <property type="project" value="InterPro"/>
</dbReference>
<sequence length="797" mass="89855">MSKELSRKRPKSLFDFGIKKQKLCEDAADIVIPPECQVDVRTGDETLTATTTSDTRWDVSSCKQQDFSLTREEKFRYIKNLWYPPSRYEFPKKEEYGKMRAFNAAWLQQFNWLAYSSKEDGAYCLPCVLFGVQAGKNSHKLDRLMTSPLTTWTSALRKLKEHDSTSEVHKSAMVTYVEFKNSMESKSVPVIQQLDHALAKRVAENRAKLASIVKTVLLCGRQNLALRGHRDDSSFFDDSSNTGNFQKLIEFRVDAGDTILGTHCQDAPKNATYRSKTIQNELIDCCREIVITKIAEKVKKAEFFTIMADEATDCSNKEQLPLVLRYYDGSIGKVREDFIGYQECGEGISGAAIAKLIQTTVSDLGLSMDKCRGQCYDGAGNMAGKVNGAAARIKAEYPKAVYVHCLSHQLNLCVMKACAIQMIRNFLGVTTELANFFNYSPKKQGILDASVEEMLPESKISKLKAQCRTRWIERLDSLDNLHDLYGPVVDALDTIKTDPLSSCDTITKATSLVNAVTQSDFIFSLAVCKDILQYTRGLTTKLQGREEEVHQAYANAQVVVTTLKSLREKVDELSSELLEKAETLAARVDIVLAKPRACGRQRHRDNTPATTTEEYYRRNLIIPFLDNLILELTTRFEDNQAASVAFVRSILPVAVAQPSWEADILKMSKCYFDDLPHPDSLPAEMKLWATYWTSHPSSAPDSISKTLQLVDTDMFPNLTTLLKIASALPSTTCECERSVSALRRIKSYLRSSMSQDRLNGLALLHVHYNMEIDVNAVIDLFARRQPRRMRLVNIFQD</sequence>
<accession>A0A1S3IYQ7</accession>
<protein>
    <submittedName>
        <fullName evidence="3">52 kDa repressor of the inhibitor of the protein kinase</fullName>
    </submittedName>
</protein>
<evidence type="ECO:0000313" key="2">
    <source>
        <dbReference type="Proteomes" id="UP000085678"/>
    </source>
</evidence>
<dbReference type="InterPro" id="IPR006580">
    <property type="entry name" value="Znf_TTF"/>
</dbReference>
<gene>
    <name evidence="3" type="primary">LOC106168717</name>
</gene>
<dbReference type="GeneID" id="106168717"/>
<dbReference type="InParanoid" id="A0A1S3IYQ7"/>
<name>A0A1S3IYQ7_LINAN</name>
<dbReference type="Proteomes" id="UP000085678">
    <property type="component" value="Unplaced"/>
</dbReference>
<dbReference type="OrthoDB" id="10029684at2759"/>
<dbReference type="InterPro" id="IPR052958">
    <property type="entry name" value="IFN-induced_PKR_regulator"/>
</dbReference>